<proteinExistence type="predicted"/>
<evidence type="ECO:0000256" key="2">
    <source>
        <dbReference type="SAM" id="Phobius"/>
    </source>
</evidence>
<keyword evidence="2" id="KW-0472">Membrane</keyword>
<accession>A0A2L0UJ71</accession>
<feature type="region of interest" description="Disordered" evidence="1">
    <location>
        <begin position="257"/>
        <end position="327"/>
    </location>
</feature>
<organism evidence="4 5">
    <name type="scientific">Arthrobacter agilis</name>
    <dbReference type="NCBI Taxonomy" id="37921"/>
    <lineage>
        <taxon>Bacteria</taxon>
        <taxon>Bacillati</taxon>
        <taxon>Actinomycetota</taxon>
        <taxon>Actinomycetes</taxon>
        <taxon>Micrococcales</taxon>
        <taxon>Micrococcaceae</taxon>
        <taxon>Arthrobacter</taxon>
    </lineage>
</organism>
<feature type="transmembrane region" description="Helical" evidence="2">
    <location>
        <begin position="72"/>
        <end position="93"/>
    </location>
</feature>
<feature type="domain" description="DUF4439" evidence="3">
    <location>
        <begin position="330"/>
        <end position="455"/>
    </location>
</feature>
<name>A0A2L0UJ71_9MICC</name>
<feature type="compositionally biased region" description="Low complexity" evidence="1">
    <location>
        <begin position="276"/>
        <end position="296"/>
    </location>
</feature>
<dbReference type="EMBL" id="CP024915">
    <property type="protein sequence ID" value="AUZ89238.1"/>
    <property type="molecule type" value="Genomic_DNA"/>
</dbReference>
<reference evidence="4 5" key="1">
    <citation type="submission" date="2017-11" db="EMBL/GenBank/DDBJ databases">
        <title>Draft genome of Arthrobacter agilis strain UMCV2, a plant growth-promoting rhizobacterium and biocontrol capacity of phytopathogenic fungi.</title>
        <authorList>
            <person name="Martinez-Camara R."/>
            <person name="Santoyo G."/>
            <person name="Moreno-Hagelsieb G."/>
            <person name="Valencia-Cantero E."/>
        </authorList>
    </citation>
    <scope>NUCLEOTIDE SEQUENCE [LARGE SCALE GENOMIC DNA]</scope>
    <source>
        <strain evidence="4 5">UMCV2</strain>
    </source>
</reference>
<dbReference type="Proteomes" id="UP000239187">
    <property type="component" value="Chromosome"/>
</dbReference>
<keyword evidence="2" id="KW-0812">Transmembrane</keyword>
<dbReference type="InterPro" id="IPR012347">
    <property type="entry name" value="Ferritin-like"/>
</dbReference>
<dbReference type="AlphaFoldDB" id="A0A2L0UJ71"/>
<sequence>MVFVPGPDRHGCLPLDDVVLQEYRHSATPGVWQGETGTAVASSDTVINRAQAGGQQERGARLATAAGTAIRWSAWLVGLFVVVLLAVGAWLLLGSAEPPARVYSPSEQAQLDAEGRYRGLAADARAAAAADPALAERLSAIASDLEEQAAAVSLPRSPSRAPAGADAPTDPPPPASAAAAPAPSPTAAPADPVSLLAMLRDSSLRSLSDAVDAEPGPARVLASAGANQWRQAVLLGGVLGVGTELPAAEALTAEDLDPEQGASADPARSGTPASVPATSEGAASEGAASEGAASGDGASGDGASGPTTAGPATPEECAGTPLGPDADRQALLGATRAEEQARYGYEVAAALLPDPAPALALSATHRAAADTAAERLAALCEPAAPAPAGHAVGPAFRADPAAALRDLEQDHTEFYAGLVATVSTAERAWAVTSLNAAVQRSTEAGAPLAPLPGLQAEAAGTTGDPTPDAPGAPGAPSAPGGTPAPGGPTDG</sequence>
<dbReference type="Pfam" id="PF14530">
    <property type="entry name" value="DUF4439"/>
    <property type="match status" value="1"/>
</dbReference>
<evidence type="ECO:0000313" key="4">
    <source>
        <dbReference type="EMBL" id="AUZ89238.1"/>
    </source>
</evidence>
<keyword evidence="2" id="KW-1133">Transmembrane helix</keyword>
<feature type="compositionally biased region" description="Low complexity" evidence="1">
    <location>
        <begin position="458"/>
        <end position="481"/>
    </location>
</feature>
<feature type="compositionally biased region" description="Low complexity" evidence="1">
    <location>
        <begin position="176"/>
        <end position="189"/>
    </location>
</feature>
<feature type="region of interest" description="Disordered" evidence="1">
    <location>
        <begin position="446"/>
        <end position="491"/>
    </location>
</feature>
<protein>
    <recommendedName>
        <fullName evidence="3">DUF4439 domain-containing protein</fullName>
    </recommendedName>
</protein>
<evidence type="ECO:0000313" key="5">
    <source>
        <dbReference type="Proteomes" id="UP000239187"/>
    </source>
</evidence>
<feature type="compositionally biased region" description="Low complexity" evidence="1">
    <location>
        <begin position="304"/>
        <end position="315"/>
    </location>
</feature>
<dbReference type="SUPFAM" id="SSF47240">
    <property type="entry name" value="Ferritin-like"/>
    <property type="match status" value="1"/>
</dbReference>
<evidence type="ECO:0000256" key="1">
    <source>
        <dbReference type="SAM" id="MobiDB-lite"/>
    </source>
</evidence>
<dbReference type="InterPro" id="IPR029447">
    <property type="entry name" value="DUF4439"/>
</dbReference>
<evidence type="ECO:0000259" key="3">
    <source>
        <dbReference type="Pfam" id="PF14530"/>
    </source>
</evidence>
<feature type="region of interest" description="Disordered" evidence="1">
    <location>
        <begin position="151"/>
        <end position="189"/>
    </location>
</feature>
<dbReference type="Gene3D" id="1.20.1260.10">
    <property type="match status" value="1"/>
</dbReference>
<gene>
    <name evidence="4" type="ORF">CVO76_04105</name>
</gene>
<dbReference type="InterPro" id="IPR009078">
    <property type="entry name" value="Ferritin-like_SF"/>
</dbReference>